<sequence>MAVSTTNAFSGPYLANGATTVFPFTFTAPSAAEVAVLVRDADGAAVDAGTYSVSITAGGGGSVSFDVAPDVGLSLVILLDPEFTQGLSFENGSAWLAEPVNEGYDRSALRDQVLKREVDRGLKFPFGETETTLPPASERYGKFLGFSPIDGSVVLAESTSGDDLLRPELASTDPGKGAALVAVDDGESGSIFSNLQVFVSKILSSAGTAIIGFAQAGVGAVLRSLEAKLREISVSVTDFGADNTGAIDASTAVLAAVTALIAAGGGFLDFPAGDYLLESRVDIVADNIILRGVGHGRARIINGQANDAAIKIGDGLTQHYRCGVRDMIFGQSASVTASTSNCGLYVQSMSNCVFSNVYAYQFPGALTDGLKFDAVVQSYAYNLAAQDCLALGTYFRDCLDFTWLGGRSDANGTDGIYIEDSAGLYWTGVTAYGNARHAWNIDTDGTTLGNTFHFFTNCIGDTSGNTNWRINHCYESVYTGCWGCTQGDTGVNTTAAGFHVTSNNVDGLRLIGCFATSNNGHGIFLEYGLRIAIDGCMTGSGRQAFSANGKGGAGSGIRIGAGAARVNVSGGSSEGNTDYGIDIAAGAQFVQAQGVELRYNSAGSVRNLANASAANAVIKDCPGFNPVGYITPPSVPASGTAVTNLSGQDVMVYLAGGTLTANVEIGGAGVLQATNTGYLVPAGSTIKLTYSVAPTWAWSGL</sequence>
<dbReference type="AlphaFoldDB" id="A0A292GSE6"/>
<evidence type="ECO:0000313" key="1">
    <source>
        <dbReference type="EMBL" id="BBA74429.1"/>
    </source>
</evidence>
<dbReference type="Gene3D" id="2.160.20.10">
    <property type="entry name" value="Single-stranded right-handed beta-helix, Pectin lyase-like"/>
    <property type="match status" value="1"/>
</dbReference>
<accession>A0A292GSE6</accession>
<reference evidence="1" key="1">
    <citation type="submission" date="2016-07" db="EMBL/GenBank/DDBJ databases">
        <title>Genomics reveals synergistic degradation of pyrene by five bacteria in a mangrove sediment-derived bacterial consortium.</title>
        <authorList>
            <person name="Wanapaisan P."/>
            <person name="Vejarano F."/>
            <person name="Chakraborty J."/>
            <person name="Shintani M."/>
            <person name="Muangchinda C."/>
            <person name="Laothamteep N."/>
            <person name="Suzuki-Minakuchi C."/>
            <person name="Inoue K."/>
            <person name="Nojiri H."/>
            <person name="Pinyakong O."/>
        </authorList>
    </citation>
    <scope>NUCLEOTIDE SEQUENCE</scope>
    <source>
        <strain evidence="1">PW1</strain>
    </source>
</reference>
<proteinExistence type="predicted"/>
<dbReference type="InterPro" id="IPR012334">
    <property type="entry name" value="Pectin_lyas_fold"/>
</dbReference>
<dbReference type="SUPFAM" id="SSF51126">
    <property type="entry name" value="Pectin lyase-like"/>
    <property type="match status" value="1"/>
</dbReference>
<evidence type="ECO:0008006" key="2">
    <source>
        <dbReference type="Google" id="ProtNLM"/>
    </source>
</evidence>
<organism evidence="1">
    <name type="scientific">Ochrobactrum sp. PW1</name>
    <dbReference type="NCBI Taxonomy" id="1882222"/>
    <lineage>
        <taxon>Bacteria</taxon>
        <taxon>Pseudomonadati</taxon>
        <taxon>Pseudomonadota</taxon>
        <taxon>Alphaproteobacteria</taxon>
        <taxon>Hyphomicrobiales</taxon>
        <taxon>Brucellaceae</taxon>
        <taxon>Brucella/Ochrobactrum group</taxon>
        <taxon>Ochrobactrum</taxon>
    </lineage>
</organism>
<protein>
    <recommendedName>
        <fullName evidence="2">Pectate lyase superfamily protein domain-containing protein</fullName>
    </recommendedName>
</protein>
<dbReference type="EMBL" id="LC171369">
    <property type="protein sequence ID" value="BBA74429.1"/>
    <property type="molecule type" value="Genomic_DNA"/>
</dbReference>
<name>A0A292GSE6_9HYPH</name>
<dbReference type="InterPro" id="IPR011050">
    <property type="entry name" value="Pectin_lyase_fold/virulence"/>
</dbReference>